<feature type="domain" description="J" evidence="2">
    <location>
        <begin position="2"/>
        <end position="72"/>
    </location>
</feature>
<dbReference type="InterPro" id="IPR001623">
    <property type="entry name" value="DnaJ_domain"/>
</dbReference>
<dbReference type="Gene3D" id="1.10.287.110">
    <property type="entry name" value="DnaJ domain"/>
    <property type="match status" value="1"/>
</dbReference>
<dbReference type="PROSITE" id="PS50076">
    <property type="entry name" value="DNAJ_2"/>
    <property type="match status" value="1"/>
</dbReference>
<dbReference type="EMBL" id="FQZB01000028">
    <property type="protein sequence ID" value="SHK78387.1"/>
    <property type="molecule type" value="Genomic_DNA"/>
</dbReference>
<evidence type="ECO:0000256" key="1">
    <source>
        <dbReference type="ARBA" id="ARBA00022705"/>
    </source>
</evidence>
<accession>A0A1M6VA55</accession>
<evidence type="ECO:0000313" key="3">
    <source>
        <dbReference type="EMBL" id="SHK78387.1"/>
    </source>
</evidence>
<sequence length="97" mass="11718">MEIWDILDLEPTTKTSDIKKAYAKKLKIHHPEDDPEGYQRLREAYDTAIKYAKQYAKTNKEENYRNKFDLNNYEESNVIERIYEEKIDSNNENEQKL</sequence>
<organism evidence="3 4">
    <name type="scientific">Clostridium cavendishii DSM 21758</name>
    <dbReference type="NCBI Taxonomy" id="1121302"/>
    <lineage>
        <taxon>Bacteria</taxon>
        <taxon>Bacillati</taxon>
        <taxon>Bacillota</taxon>
        <taxon>Clostridia</taxon>
        <taxon>Eubacteriales</taxon>
        <taxon>Clostridiaceae</taxon>
        <taxon>Clostridium</taxon>
    </lineage>
</organism>
<keyword evidence="1" id="KW-0235">DNA replication</keyword>
<reference evidence="3 4" key="1">
    <citation type="submission" date="2016-11" db="EMBL/GenBank/DDBJ databases">
        <authorList>
            <person name="Jaros S."/>
            <person name="Januszkiewicz K."/>
            <person name="Wedrychowicz H."/>
        </authorList>
    </citation>
    <scope>NUCLEOTIDE SEQUENCE [LARGE SCALE GENOMIC DNA]</scope>
    <source>
        <strain evidence="3 4">DSM 21758</strain>
    </source>
</reference>
<protein>
    <recommendedName>
        <fullName evidence="2">J domain-containing protein</fullName>
    </recommendedName>
</protein>
<dbReference type="InterPro" id="IPR036869">
    <property type="entry name" value="J_dom_sf"/>
</dbReference>
<dbReference type="SUPFAM" id="SSF46565">
    <property type="entry name" value="Chaperone J-domain"/>
    <property type="match status" value="1"/>
</dbReference>
<evidence type="ECO:0000259" key="2">
    <source>
        <dbReference type="PROSITE" id="PS50076"/>
    </source>
</evidence>
<name>A0A1M6VA55_9CLOT</name>
<proteinExistence type="predicted"/>
<keyword evidence="4" id="KW-1185">Reference proteome</keyword>
<dbReference type="STRING" id="1121302.SAMN02745163_04452"/>
<dbReference type="AlphaFoldDB" id="A0A1M6VA55"/>
<feature type="non-terminal residue" evidence="3">
    <location>
        <position position="97"/>
    </location>
</feature>
<gene>
    <name evidence="3" type="ORF">SAMN02745163_04452</name>
</gene>
<dbReference type="GO" id="GO:0006260">
    <property type="term" value="P:DNA replication"/>
    <property type="evidence" value="ECO:0007669"/>
    <property type="project" value="UniProtKB-KW"/>
</dbReference>
<evidence type="ECO:0000313" key="4">
    <source>
        <dbReference type="Proteomes" id="UP000184310"/>
    </source>
</evidence>
<dbReference type="Proteomes" id="UP000184310">
    <property type="component" value="Unassembled WGS sequence"/>
</dbReference>